<dbReference type="Proteomes" id="UP000229730">
    <property type="component" value="Unassembled WGS sequence"/>
</dbReference>
<evidence type="ECO:0000313" key="1">
    <source>
        <dbReference type="EMBL" id="PHZ85935.1"/>
    </source>
</evidence>
<name>A0A2G4YUC9_9PROT</name>
<evidence type="ECO:0008006" key="3">
    <source>
        <dbReference type="Google" id="ProtNLM"/>
    </source>
</evidence>
<reference evidence="1 2" key="1">
    <citation type="submission" date="2017-10" db="EMBL/GenBank/DDBJ databases">
        <title>Frigbacter circumglobatus gen. nov. sp. nov., isolated from sediment cultured in situ.</title>
        <authorList>
            <person name="Zhao Z."/>
        </authorList>
    </citation>
    <scope>NUCLEOTIDE SEQUENCE [LARGE SCALE GENOMIC DNA]</scope>
    <source>
        <strain evidence="1 2">ZYL</strain>
    </source>
</reference>
<proteinExistence type="predicted"/>
<dbReference type="InParanoid" id="A0A2G4YUC9"/>
<dbReference type="EMBL" id="PDEM01000009">
    <property type="protein sequence ID" value="PHZ85935.1"/>
    <property type="molecule type" value="Genomic_DNA"/>
</dbReference>
<dbReference type="AlphaFoldDB" id="A0A2G4YUC9"/>
<sequence length="438" mass="49695">MHGRIYDEIVELLLLSISKDNSKGLENSFMFGKPDSPSWQHNLGVSIYYETDKLTLAALRTRAHGHNYLKALDLTEIKNALQQFVCRNYWYMGDEVFLNATKAPYSEVVSAESKRELAKALSSSSIFKPDKHITLFPLVALSIETEFYSEAFSLIRPISASISNILPNINTTALCPDAFPPLSDWKGKRELPSAWLAVRSPSIHSSIKMKSAILGALALTPLPNYRHMFSRREVFGGHCTFTDRANMSFGDSHTPPLMHDIIVSEKDHVWLNMLSDKITSDEKPMIRQIRALEYFYRAWALEPSERFPILCMALDAIFVKGQDVTQDNIEGVHETIGSHIDASRIRLLMRLRGSVIHGRAPDVYDSKDYTKYYVNYGVDPIHDLELLVAQCFRLKVFEGHLQEHEDPNAEIIAEVKEKGMLPEKMGRPTILESNHLGK</sequence>
<comment type="caution">
    <text evidence="1">The sequence shown here is derived from an EMBL/GenBank/DDBJ whole genome shotgun (WGS) entry which is preliminary data.</text>
</comment>
<protein>
    <recommendedName>
        <fullName evidence="3">Apea-like HEPN domain-containing protein</fullName>
    </recommendedName>
</protein>
<accession>A0A2G4YUC9</accession>
<dbReference type="OrthoDB" id="8448156at2"/>
<organism evidence="1 2">
    <name type="scientific">Paremcibacter congregatus</name>
    <dbReference type="NCBI Taxonomy" id="2043170"/>
    <lineage>
        <taxon>Bacteria</taxon>
        <taxon>Pseudomonadati</taxon>
        <taxon>Pseudomonadota</taxon>
        <taxon>Alphaproteobacteria</taxon>
        <taxon>Emcibacterales</taxon>
        <taxon>Emcibacteraceae</taxon>
        <taxon>Paremcibacter</taxon>
    </lineage>
</organism>
<keyword evidence="2" id="KW-1185">Reference proteome</keyword>
<dbReference type="RefSeq" id="WP_099471520.1">
    <property type="nucleotide sequence ID" value="NZ_CP041025.1"/>
</dbReference>
<gene>
    <name evidence="1" type="ORF">CRD36_04470</name>
</gene>
<evidence type="ECO:0000313" key="2">
    <source>
        <dbReference type="Proteomes" id="UP000229730"/>
    </source>
</evidence>